<keyword evidence="2" id="KW-0813">Transport</keyword>
<dbReference type="InterPro" id="IPR012910">
    <property type="entry name" value="Plug_dom"/>
</dbReference>
<protein>
    <submittedName>
        <fullName evidence="8">Oar-like outer membrane protein protein, OmpA family</fullName>
    </submittedName>
</protein>
<evidence type="ECO:0000256" key="5">
    <source>
        <dbReference type="ARBA" id="ARBA00023237"/>
    </source>
</evidence>
<dbReference type="Gene3D" id="2.40.170.20">
    <property type="entry name" value="TonB-dependent receptor, beta-barrel domain"/>
    <property type="match status" value="1"/>
</dbReference>
<gene>
    <name evidence="8" type="ORF">MNBD_ALPHA02-2117</name>
</gene>
<feature type="non-terminal residue" evidence="8">
    <location>
        <position position="982"/>
    </location>
</feature>
<keyword evidence="5" id="KW-0998">Cell outer membrane</keyword>
<dbReference type="SUPFAM" id="SSF49464">
    <property type="entry name" value="Carboxypeptidase regulatory domain-like"/>
    <property type="match status" value="1"/>
</dbReference>
<evidence type="ECO:0000313" key="8">
    <source>
        <dbReference type="EMBL" id="VAV97354.1"/>
    </source>
</evidence>
<dbReference type="PANTHER" id="PTHR30069:SF46">
    <property type="entry name" value="OAR PROTEIN"/>
    <property type="match status" value="1"/>
</dbReference>
<dbReference type="AlphaFoldDB" id="A0A3B0RUA0"/>
<keyword evidence="3" id="KW-0812">Transmembrane</keyword>
<dbReference type="InterPro" id="IPR036942">
    <property type="entry name" value="Beta-barrel_TonB_sf"/>
</dbReference>
<dbReference type="Pfam" id="PF07715">
    <property type="entry name" value="Plug"/>
    <property type="match status" value="1"/>
</dbReference>
<sequence>MNSLKSNIKGLMMSSALKSCLINTSAAVAIAIASATTFAIQAEAQVTTSRLTGTVINNANQPAANVSVKIVHVPSGTRKVVKTNSKGAFNASGLRVGGPYDITVESAGGNGKASGVYLGLSGSSNITITLETTALEEIIVTGSAPSSQILMGTSSSIGADLIQGIPTTSREIYDLVQINPMVTINPDNDNAISIGGTNNRFNSVTVDGVKQNDDFGLNGGGFPTRRSPISLEVIERLDVNIAPFDTQYNGFLGGNINIVTKSGENEFHGSAFFTYRNDSLTGSKIGNKDISLNFDEKIYGGMLSGPIVKDKLFFVVGYEELKSTSPIDTGAVGSGLANEVEGITQSDLDLIRSISQNTYNFDPGSLSELTNVPENDRKIFAKIDWNINDRHRAAFTYQYNKGNSLEVRETFPSRRQLSLPSSSYNKTEIMKSYSLGLFSDWTDNLSTEIRVSRKEVDTRQESLKGNKFAFMKIKLDSGSTVAIGPDIFRHANALRNSTWQIKAQANYIIGDHEISGGFERETLDVFNLFVFASRGTYTFDSVADFQNRQASTLWYQNSFTNNANDAAAVFKIKISSFYLQDRWTVNDDLILMGGVRYDRYGTDGAPGLNANFQARNGFVNNATLGGRDIILPRFGFHYVIDDRTKVSGGAGKFSGGSPNVWVSNTYTNDGITIVSKFTGGGISDVDGFNIPQFVQDALVKGDGGANYLDPGFKIPSAWKFNVAVEHDFDLGETLGDGYIATAEILHTKQENAASWVDAGLQFASTAPDGRPIYETKPGGKTDLGVVNVNGGKSTVFAVSLAKDYDNGVSFNVSYAYTDATDVNPGTSSTATSNYGKFATADIQNPVEATSNYQTKHRIVLRLNYRAELIRDLESRFGLLFFAQSGRPFSYTFNGDSRNTPFGDSQAKRDRQLFFVPNNAAEVGLGAADWAELDAFIKTSGLDKYRGKIAPRNAFNDPWFSRLDFKFSQEIPGLFEGHKGKFT</sequence>
<dbReference type="SUPFAM" id="SSF56935">
    <property type="entry name" value="Porins"/>
    <property type="match status" value="1"/>
</dbReference>
<evidence type="ECO:0000259" key="6">
    <source>
        <dbReference type="Pfam" id="PF07715"/>
    </source>
</evidence>
<reference evidence="8" key="1">
    <citation type="submission" date="2018-06" db="EMBL/GenBank/DDBJ databases">
        <authorList>
            <person name="Zhirakovskaya E."/>
        </authorList>
    </citation>
    <scope>NUCLEOTIDE SEQUENCE</scope>
</reference>
<dbReference type="Gene3D" id="2.170.130.10">
    <property type="entry name" value="TonB-dependent receptor, plug domain"/>
    <property type="match status" value="1"/>
</dbReference>
<evidence type="ECO:0000256" key="1">
    <source>
        <dbReference type="ARBA" id="ARBA00004571"/>
    </source>
</evidence>
<dbReference type="Pfam" id="PF13620">
    <property type="entry name" value="CarboxypepD_reg"/>
    <property type="match status" value="1"/>
</dbReference>
<organism evidence="8">
    <name type="scientific">hydrothermal vent metagenome</name>
    <dbReference type="NCBI Taxonomy" id="652676"/>
    <lineage>
        <taxon>unclassified sequences</taxon>
        <taxon>metagenomes</taxon>
        <taxon>ecological metagenomes</taxon>
    </lineage>
</organism>
<feature type="domain" description="TonB-dependent transporter Oar-like beta-barrel" evidence="7">
    <location>
        <begin position="259"/>
        <end position="326"/>
    </location>
</feature>
<evidence type="ECO:0000256" key="4">
    <source>
        <dbReference type="ARBA" id="ARBA00023136"/>
    </source>
</evidence>
<dbReference type="InterPro" id="IPR037066">
    <property type="entry name" value="Plug_dom_sf"/>
</dbReference>
<dbReference type="PANTHER" id="PTHR30069">
    <property type="entry name" value="TONB-DEPENDENT OUTER MEMBRANE RECEPTOR"/>
    <property type="match status" value="1"/>
</dbReference>
<dbReference type="GO" id="GO:0044718">
    <property type="term" value="P:siderophore transmembrane transport"/>
    <property type="evidence" value="ECO:0007669"/>
    <property type="project" value="TreeGrafter"/>
</dbReference>
<feature type="domain" description="TonB-dependent receptor plug" evidence="6">
    <location>
        <begin position="153"/>
        <end position="250"/>
    </location>
</feature>
<dbReference type="PROSITE" id="PS52016">
    <property type="entry name" value="TONB_DEPENDENT_REC_3"/>
    <property type="match status" value="1"/>
</dbReference>
<proteinExistence type="predicted"/>
<evidence type="ECO:0000256" key="2">
    <source>
        <dbReference type="ARBA" id="ARBA00022448"/>
    </source>
</evidence>
<dbReference type="GO" id="GO:0009279">
    <property type="term" value="C:cell outer membrane"/>
    <property type="evidence" value="ECO:0007669"/>
    <property type="project" value="UniProtKB-SubCell"/>
</dbReference>
<dbReference type="InterPro" id="IPR057601">
    <property type="entry name" value="Oar-like_b-barrel"/>
</dbReference>
<accession>A0A3B0RUA0</accession>
<evidence type="ECO:0000259" key="7">
    <source>
        <dbReference type="Pfam" id="PF25183"/>
    </source>
</evidence>
<dbReference type="InterPro" id="IPR039426">
    <property type="entry name" value="TonB-dep_rcpt-like"/>
</dbReference>
<dbReference type="InterPro" id="IPR008969">
    <property type="entry name" value="CarboxyPept-like_regulatory"/>
</dbReference>
<dbReference type="EMBL" id="UOED01000117">
    <property type="protein sequence ID" value="VAV97354.1"/>
    <property type="molecule type" value="Genomic_DNA"/>
</dbReference>
<feature type="domain" description="TonB-dependent transporter Oar-like beta-barrel" evidence="7">
    <location>
        <begin position="365"/>
        <end position="976"/>
    </location>
</feature>
<comment type="subcellular location">
    <subcellularLocation>
        <location evidence="1">Cell outer membrane</location>
        <topology evidence="1">Multi-pass membrane protein</topology>
    </subcellularLocation>
</comment>
<dbReference type="Pfam" id="PF25183">
    <property type="entry name" value="OMP_b-brl_4"/>
    <property type="match status" value="2"/>
</dbReference>
<evidence type="ECO:0000256" key="3">
    <source>
        <dbReference type="ARBA" id="ARBA00022692"/>
    </source>
</evidence>
<keyword evidence="4" id="KW-0472">Membrane</keyword>
<dbReference type="GO" id="GO:0015344">
    <property type="term" value="F:siderophore uptake transmembrane transporter activity"/>
    <property type="evidence" value="ECO:0007669"/>
    <property type="project" value="TreeGrafter"/>
</dbReference>
<name>A0A3B0RUA0_9ZZZZ</name>